<name>A0ABV0JCY6_9CYAN</name>
<organism evidence="1 2">
    <name type="scientific">Trichocoleus desertorum GB2-A4</name>
    <dbReference type="NCBI Taxonomy" id="2933944"/>
    <lineage>
        <taxon>Bacteria</taxon>
        <taxon>Bacillati</taxon>
        <taxon>Cyanobacteriota</taxon>
        <taxon>Cyanophyceae</taxon>
        <taxon>Leptolyngbyales</taxon>
        <taxon>Trichocoleusaceae</taxon>
        <taxon>Trichocoleus</taxon>
    </lineage>
</organism>
<reference evidence="1 2" key="1">
    <citation type="submission" date="2022-04" db="EMBL/GenBank/DDBJ databases">
        <title>Positive selection, recombination, and allopatry shape intraspecific diversity of widespread and dominant cyanobacteria.</title>
        <authorList>
            <person name="Wei J."/>
            <person name="Shu W."/>
            <person name="Hu C."/>
        </authorList>
    </citation>
    <scope>NUCLEOTIDE SEQUENCE [LARGE SCALE GENOMIC DNA]</scope>
    <source>
        <strain evidence="1 2">GB2-A4</strain>
    </source>
</reference>
<protein>
    <submittedName>
        <fullName evidence="1">Uncharacterized protein</fullName>
    </submittedName>
</protein>
<proteinExistence type="predicted"/>
<dbReference type="Proteomes" id="UP001464891">
    <property type="component" value="Unassembled WGS sequence"/>
</dbReference>
<evidence type="ECO:0000313" key="1">
    <source>
        <dbReference type="EMBL" id="MEP0819646.1"/>
    </source>
</evidence>
<accession>A0ABV0JCY6</accession>
<evidence type="ECO:0000313" key="2">
    <source>
        <dbReference type="Proteomes" id="UP001464891"/>
    </source>
</evidence>
<gene>
    <name evidence="1" type="ORF">NC998_21330</name>
</gene>
<sequence length="121" mass="13837">MTSRLTAITLLTHEELASLSEFEKWLKSKNPKEVVGTACTRHDCPLARRIQENYPTESVTVDKEGFNIEGKQVPHSSLSDAFVTWLDDEFNGERCRVTARKALLVLQGARRYCDELIQRKI</sequence>
<comment type="caution">
    <text evidence="1">The sequence shown here is derived from an EMBL/GenBank/DDBJ whole genome shotgun (WGS) entry which is preliminary data.</text>
</comment>
<keyword evidence="2" id="KW-1185">Reference proteome</keyword>
<dbReference type="EMBL" id="JAMPKM010000015">
    <property type="protein sequence ID" value="MEP0819646.1"/>
    <property type="molecule type" value="Genomic_DNA"/>
</dbReference>
<dbReference type="RefSeq" id="WP_190440766.1">
    <property type="nucleotide sequence ID" value="NZ_JAMPKM010000015.1"/>
</dbReference>